<evidence type="ECO:0000256" key="2">
    <source>
        <dbReference type="ARBA" id="ARBA00022692"/>
    </source>
</evidence>
<dbReference type="Gene3D" id="1.20.1640.10">
    <property type="entry name" value="Multidrug efflux transporter AcrB transmembrane domain"/>
    <property type="match status" value="2"/>
</dbReference>
<dbReference type="Proteomes" id="UP000694844">
    <property type="component" value="Chromosome 4"/>
</dbReference>
<feature type="transmembrane region" description="Helical" evidence="8">
    <location>
        <begin position="1068"/>
        <end position="1089"/>
    </location>
</feature>
<evidence type="ECO:0000259" key="10">
    <source>
        <dbReference type="PROSITE" id="PS51048"/>
    </source>
</evidence>
<proteinExistence type="inferred from homology"/>
<dbReference type="AlphaFoldDB" id="A0A8B8DZ25"/>
<feature type="transmembrane region" description="Helical" evidence="8">
    <location>
        <begin position="374"/>
        <end position="390"/>
    </location>
</feature>
<name>A0A8B8DZ25_CRAVI</name>
<evidence type="ECO:0000256" key="8">
    <source>
        <dbReference type="SAM" id="Phobius"/>
    </source>
</evidence>
<dbReference type="PROSITE" id="PS50156">
    <property type="entry name" value="SSD"/>
    <property type="match status" value="1"/>
</dbReference>
<keyword evidence="5" id="KW-0325">Glycoprotein</keyword>
<dbReference type="PANTHER" id="PTHR45951">
    <property type="entry name" value="PROTEIN DISPATCHED-RELATED"/>
    <property type="match status" value="1"/>
</dbReference>
<evidence type="ECO:0000256" key="6">
    <source>
        <dbReference type="ARBA" id="ARBA00038046"/>
    </source>
</evidence>
<dbReference type="SUPFAM" id="SSF82866">
    <property type="entry name" value="Multidrug efflux transporter AcrB transmembrane domain"/>
    <property type="match status" value="2"/>
</dbReference>
<dbReference type="OrthoDB" id="429851at2759"/>
<evidence type="ECO:0000256" key="5">
    <source>
        <dbReference type="ARBA" id="ARBA00023180"/>
    </source>
</evidence>
<dbReference type="PANTHER" id="PTHR45951:SF7">
    <property type="entry name" value="SSD DOMAIN-CONTAINING PROTEIN"/>
    <property type="match status" value="1"/>
</dbReference>
<dbReference type="GeneID" id="111130642"/>
<dbReference type="InterPro" id="IPR000731">
    <property type="entry name" value="SSD"/>
</dbReference>
<feature type="transmembrane region" description="Helical" evidence="8">
    <location>
        <begin position="971"/>
        <end position="988"/>
    </location>
</feature>
<evidence type="ECO:0000256" key="3">
    <source>
        <dbReference type="ARBA" id="ARBA00022989"/>
    </source>
</evidence>
<feature type="compositionally biased region" description="Basic residues" evidence="7">
    <location>
        <begin position="50"/>
        <end position="61"/>
    </location>
</feature>
<protein>
    <submittedName>
        <fullName evidence="12">Protein dispatched homolog 1-like</fullName>
    </submittedName>
</protein>
<comment type="similarity">
    <text evidence="6">Belongs to the dispatched family.</text>
</comment>
<feature type="region of interest" description="Disordered" evidence="7">
    <location>
        <begin position="1"/>
        <end position="61"/>
    </location>
</feature>
<feature type="transmembrane region" description="Helical" evidence="8">
    <location>
        <begin position="115"/>
        <end position="137"/>
    </location>
</feature>
<feature type="transmembrane region" description="Helical" evidence="8">
    <location>
        <begin position="469"/>
        <end position="490"/>
    </location>
</feature>
<comment type="subcellular location">
    <subcellularLocation>
        <location evidence="1">Membrane</location>
        <topology evidence="1">Multi-pass membrane protein</topology>
    </subcellularLocation>
</comment>
<feature type="domain" description="SSD" evidence="9">
    <location>
        <begin position="401"/>
        <end position="527"/>
    </location>
</feature>
<feature type="transmembrane region" description="Helical" evidence="8">
    <location>
        <begin position="425"/>
        <end position="448"/>
    </location>
</feature>
<dbReference type="InterPro" id="IPR053958">
    <property type="entry name" value="HMGCR/SNAP/NPC1-like_SSD"/>
</dbReference>
<evidence type="ECO:0000256" key="4">
    <source>
        <dbReference type="ARBA" id="ARBA00023136"/>
    </source>
</evidence>
<dbReference type="PROSITE" id="PS51048">
    <property type="entry name" value="SGS"/>
    <property type="match status" value="1"/>
</dbReference>
<dbReference type="InterPro" id="IPR007699">
    <property type="entry name" value="SGS_dom"/>
</dbReference>
<dbReference type="Pfam" id="PF12349">
    <property type="entry name" value="Sterol-sensing"/>
    <property type="match status" value="1"/>
</dbReference>
<feature type="domain" description="SGS" evidence="10">
    <location>
        <begin position="532"/>
        <end position="635"/>
    </location>
</feature>
<feature type="transmembrane region" description="Helical" evidence="8">
    <location>
        <begin position="502"/>
        <end position="528"/>
    </location>
</feature>
<evidence type="ECO:0000256" key="1">
    <source>
        <dbReference type="ARBA" id="ARBA00004141"/>
    </source>
</evidence>
<keyword evidence="4 8" id="KW-0472">Membrane</keyword>
<reference evidence="12" key="1">
    <citation type="submission" date="2025-08" db="UniProtKB">
        <authorList>
            <consortium name="RefSeq"/>
        </authorList>
    </citation>
    <scope>IDENTIFICATION</scope>
    <source>
        <tissue evidence="12">Whole sample</tissue>
    </source>
</reference>
<accession>A0A8B8DZ25</accession>
<feature type="transmembrane region" description="Helical" evidence="8">
    <location>
        <begin position="397"/>
        <end position="419"/>
    </location>
</feature>
<dbReference type="GO" id="GO:0016020">
    <property type="term" value="C:membrane"/>
    <property type="evidence" value="ECO:0007669"/>
    <property type="project" value="UniProtKB-SubCell"/>
</dbReference>
<evidence type="ECO:0000256" key="7">
    <source>
        <dbReference type="SAM" id="MobiDB-lite"/>
    </source>
</evidence>
<dbReference type="GO" id="GO:0022857">
    <property type="term" value="F:transmembrane transporter activity"/>
    <property type="evidence" value="ECO:0007669"/>
    <property type="project" value="TreeGrafter"/>
</dbReference>
<feature type="transmembrane region" description="Helical" evidence="8">
    <location>
        <begin position="993"/>
        <end position="1014"/>
    </location>
</feature>
<feature type="transmembrane region" description="Helical" evidence="8">
    <location>
        <begin position="1026"/>
        <end position="1047"/>
    </location>
</feature>
<keyword evidence="3 8" id="KW-1133">Transmembrane helix</keyword>
<evidence type="ECO:0000313" key="12">
    <source>
        <dbReference type="RefSeq" id="XP_022333517.1"/>
    </source>
</evidence>
<sequence>MATSNNDGVMSQSPETGGNDTKLNEMLPSESPVPKYEEEEEVSPEPVHTPRPKRKRKRKRYLKQLSSKVGIENGSFKSSIENGHVEVIGDSEKSTRNSTVTKPFLYCRFIARFPVLAFLVSSTLHILAIVTTVSLVVTGDNVFPTDFEKLPLVLYDDSTRKRDLAWRSRDAFSPRITRPMYGIYYPVWVGGQVEDIVEIILQVDDGDIFSRNNLGVIQQVENLVYEFKDYKDTYCQRNAIYQCLKPWSVLRLFDGTYKNVNSSFDNPSFQNPKTVLCDAKKFTETKEFLEFLLPKGYDPCGSSSVSQITRIFLPMGYPLYGSNSKNRINNFLINDMKPHLESIRDNILGDRMHLYYTSKRIFDNDVTQQAFDDMLFAIGSFAFIFLVMWIQTKSFFITSFGIFSILTSFLLANLVYRYVLNYEYFGFFHIISMFIILGIGADDVFVFYDSWRLTDDIDYPTLAHRLTCCYYRAAKTTFVTSVTTMAAFLVSGMSPLLPVASFGIFSGILVGVNYICDLVYFPTAIILYSEKIRPKTTKFRQWIWDKLCCVDGLKCRRERSEDSPENQSVQSSISAHSNSFLCSPRKSAAEDSRRLFPKVWSTSQGFDLLQNPQTSTVDKTKVSPKANADRKEFEERMVVVRFLRHGFFNFISLRIVRIVLVVLFVGSSAFFIYSATNLEPDSKQVQIFRSSHNHGKASLHHYYTFQRNVEEEYTILYLVWGVLEKDTSTCNRKTSDFCSGKVVWDDSFDSSSPEAQLAIYRLCQRLENLTDTEIQRLRIRRNSITNKPEISCYLTAMESFMQEDVQKITQNYPPDFKFGIPVDSENMTKFMIYHPEIYMHPRSLPVNFDRWLEIAVGYWITNRYTGMMHKDYFHYNHLIGEEYVRKQTNFAQSTHLGLYYGTKMKYFGIQVNLTVSVFTLGLTEGKPIYQAWEQLMTKEKEKMPASLQNGFQCTRNTWHWLRVQEVLSDSAVMGIIIGLSLALPVLVLTTMNIIIGFIAWMVIVMVTVCVLGFIPLLGWKLGVLESLNLCMVVGLAVDYVVHLAEAYNASKCVRRQEKTRNMLEKMGLSVISGAFTTFGAAVFMLGAQIQFIYQFGIFVMITVSASVLFSMFAFTSLMFVMGPEGETGSLIALAKKCCFCCKKPSKRTDKEIQKDVA</sequence>
<feature type="transmembrane region" description="Helical" evidence="8">
    <location>
        <begin position="1095"/>
        <end position="1120"/>
    </location>
</feature>
<gene>
    <name evidence="12" type="primary">LOC111130642</name>
</gene>
<keyword evidence="11" id="KW-1185">Reference proteome</keyword>
<evidence type="ECO:0000259" key="9">
    <source>
        <dbReference type="PROSITE" id="PS50156"/>
    </source>
</evidence>
<keyword evidence="2 8" id="KW-0812">Transmembrane</keyword>
<organism evidence="11 12">
    <name type="scientific">Crassostrea virginica</name>
    <name type="common">Eastern oyster</name>
    <dbReference type="NCBI Taxonomy" id="6565"/>
    <lineage>
        <taxon>Eukaryota</taxon>
        <taxon>Metazoa</taxon>
        <taxon>Spiralia</taxon>
        <taxon>Lophotrochozoa</taxon>
        <taxon>Mollusca</taxon>
        <taxon>Bivalvia</taxon>
        <taxon>Autobranchia</taxon>
        <taxon>Pteriomorphia</taxon>
        <taxon>Ostreida</taxon>
        <taxon>Ostreoidea</taxon>
        <taxon>Ostreidae</taxon>
        <taxon>Crassostrea</taxon>
    </lineage>
</organism>
<dbReference type="KEGG" id="cvn:111130642"/>
<feature type="compositionally biased region" description="Polar residues" evidence="7">
    <location>
        <begin position="1"/>
        <end position="21"/>
    </location>
</feature>
<dbReference type="RefSeq" id="XP_022333517.1">
    <property type="nucleotide sequence ID" value="XM_022477809.1"/>
</dbReference>
<evidence type="ECO:0000313" key="11">
    <source>
        <dbReference type="Proteomes" id="UP000694844"/>
    </source>
</evidence>
<feature type="transmembrane region" description="Helical" evidence="8">
    <location>
        <begin position="651"/>
        <end position="673"/>
    </location>
</feature>
<dbReference type="InterPro" id="IPR052081">
    <property type="entry name" value="Dispatched_Hh_regulator"/>
</dbReference>